<name>A0A067TH34_GALM3</name>
<sequence>MSYLYLKNPEDQDCSHSADRGDKRDPPPVCRKVPGPSRNQVFIIPGYMLIGDLVLYLSPTISLERLSPSLEITIKPGGKEAEFLPYLALSTSVCKNLLSHSDLVDFYTLCPVSISPTEKRPPCRGEFIARHSRPTCTLQGLFRYPPTLGQVNPLYYGKATKPSSPEIPEADIIRHKEESQCGGELQIRSLA</sequence>
<dbReference type="EMBL" id="KL142375">
    <property type="protein sequence ID" value="KDR78298.1"/>
    <property type="molecule type" value="Genomic_DNA"/>
</dbReference>
<evidence type="ECO:0000313" key="3">
    <source>
        <dbReference type="Proteomes" id="UP000027222"/>
    </source>
</evidence>
<feature type="compositionally biased region" description="Basic and acidic residues" evidence="1">
    <location>
        <begin position="8"/>
        <end position="26"/>
    </location>
</feature>
<dbReference type="HOGENOM" id="CLU_1421509_0_0_1"/>
<feature type="region of interest" description="Disordered" evidence="1">
    <location>
        <begin position="7"/>
        <end position="31"/>
    </location>
</feature>
<protein>
    <submittedName>
        <fullName evidence="2">Uncharacterized protein</fullName>
    </submittedName>
</protein>
<dbReference type="AlphaFoldDB" id="A0A067TH34"/>
<evidence type="ECO:0000256" key="1">
    <source>
        <dbReference type="SAM" id="MobiDB-lite"/>
    </source>
</evidence>
<accession>A0A067TH34</accession>
<evidence type="ECO:0000313" key="2">
    <source>
        <dbReference type="EMBL" id="KDR78298.1"/>
    </source>
</evidence>
<keyword evidence="3" id="KW-1185">Reference proteome</keyword>
<organism evidence="2 3">
    <name type="scientific">Galerina marginata (strain CBS 339.88)</name>
    <dbReference type="NCBI Taxonomy" id="685588"/>
    <lineage>
        <taxon>Eukaryota</taxon>
        <taxon>Fungi</taxon>
        <taxon>Dikarya</taxon>
        <taxon>Basidiomycota</taxon>
        <taxon>Agaricomycotina</taxon>
        <taxon>Agaricomycetes</taxon>
        <taxon>Agaricomycetidae</taxon>
        <taxon>Agaricales</taxon>
        <taxon>Agaricineae</taxon>
        <taxon>Strophariaceae</taxon>
        <taxon>Galerina</taxon>
    </lineage>
</organism>
<proteinExistence type="predicted"/>
<reference evidence="3" key="1">
    <citation type="journal article" date="2014" name="Proc. Natl. Acad. Sci. U.S.A.">
        <title>Extensive sampling of basidiomycete genomes demonstrates inadequacy of the white-rot/brown-rot paradigm for wood decay fungi.</title>
        <authorList>
            <person name="Riley R."/>
            <person name="Salamov A.A."/>
            <person name="Brown D.W."/>
            <person name="Nagy L.G."/>
            <person name="Floudas D."/>
            <person name="Held B.W."/>
            <person name="Levasseur A."/>
            <person name="Lombard V."/>
            <person name="Morin E."/>
            <person name="Otillar R."/>
            <person name="Lindquist E.A."/>
            <person name="Sun H."/>
            <person name="LaButti K.M."/>
            <person name="Schmutz J."/>
            <person name="Jabbour D."/>
            <person name="Luo H."/>
            <person name="Baker S.E."/>
            <person name="Pisabarro A.G."/>
            <person name="Walton J.D."/>
            <person name="Blanchette R.A."/>
            <person name="Henrissat B."/>
            <person name="Martin F."/>
            <person name="Cullen D."/>
            <person name="Hibbett D.S."/>
            <person name="Grigoriev I.V."/>
        </authorList>
    </citation>
    <scope>NUCLEOTIDE SEQUENCE [LARGE SCALE GENOMIC DNA]</scope>
    <source>
        <strain evidence="3">CBS 339.88</strain>
    </source>
</reference>
<gene>
    <name evidence="2" type="ORF">GALMADRAFT_1312234</name>
</gene>
<dbReference type="Proteomes" id="UP000027222">
    <property type="component" value="Unassembled WGS sequence"/>
</dbReference>